<sequence>MRCPACDIPMEPLVAGIFQCPQCNKIIKEKIDNDEGKDQEKIKKLDFQDGEYFYRNASLNKNYEICEKGITIVKSPKRWLAALICYAPHLKTSKYIRLSWWKNEVYQHGGFFKITNSDVLKNVIIALDKINAFFDEFLI</sequence>
<comment type="caution">
    <text evidence="1">The sequence shown here is derived from an EMBL/GenBank/DDBJ whole genome shotgun (WGS) entry which is preliminary data.</text>
</comment>
<proteinExistence type="predicted"/>
<name>X1GWJ8_9ZZZZ</name>
<organism evidence="1">
    <name type="scientific">marine sediment metagenome</name>
    <dbReference type="NCBI Taxonomy" id="412755"/>
    <lineage>
        <taxon>unclassified sequences</taxon>
        <taxon>metagenomes</taxon>
        <taxon>ecological metagenomes</taxon>
    </lineage>
</organism>
<accession>X1GWJ8</accession>
<gene>
    <name evidence="1" type="ORF">S03H2_39488</name>
</gene>
<evidence type="ECO:0000313" key="1">
    <source>
        <dbReference type="EMBL" id="GAH49235.1"/>
    </source>
</evidence>
<protein>
    <submittedName>
        <fullName evidence="1">Uncharacterized protein</fullName>
    </submittedName>
</protein>
<reference evidence="1" key="1">
    <citation type="journal article" date="2014" name="Front. Microbiol.">
        <title>High frequency of phylogenetically diverse reductive dehalogenase-homologous genes in deep subseafloor sedimentary metagenomes.</title>
        <authorList>
            <person name="Kawai M."/>
            <person name="Futagami T."/>
            <person name="Toyoda A."/>
            <person name="Takaki Y."/>
            <person name="Nishi S."/>
            <person name="Hori S."/>
            <person name="Arai W."/>
            <person name="Tsubouchi T."/>
            <person name="Morono Y."/>
            <person name="Uchiyama I."/>
            <person name="Ito T."/>
            <person name="Fujiyama A."/>
            <person name="Inagaki F."/>
            <person name="Takami H."/>
        </authorList>
    </citation>
    <scope>NUCLEOTIDE SEQUENCE</scope>
    <source>
        <strain evidence="1">Expedition CK06-06</strain>
    </source>
</reference>
<dbReference type="AlphaFoldDB" id="X1GWJ8"/>
<dbReference type="EMBL" id="BARU01024421">
    <property type="protein sequence ID" value="GAH49235.1"/>
    <property type="molecule type" value="Genomic_DNA"/>
</dbReference>